<evidence type="ECO:0000313" key="2">
    <source>
        <dbReference type="Proteomes" id="UP001597304"/>
    </source>
</evidence>
<evidence type="ECO:0000313" key="1">
    <source>
        <dbReference type="EMBL" id="MFD1711029.1"/>
    </source>
</evidence>
<organism evidence="1 2">
    <name type="scientific">Ottowia flava</name>
    <dbReference type="NCBI Taxonomy" id="2675430"/>
    <lineage>
        <taxon>Bacteria</taxon>
        <taxon>Pseudomonadati</taxon>
        <taxon>Pseudomonadota</taxon>
        <taxon>Betaproteobacteria</taxon>
        <taxon>Burkholderiales</taxon>
        <taxon>Comamonadaceae</taxon>
        <taxon>Ottowia</taxon>
    </lineage>
</organism>
<comment type="caution">
    <text evidence="1">The sequence shown here is derived from an EMBL/GenBank/DDBJ whole genome shotgun (WGS) entry which is preliminary data.</text>
</comment>
<protein>
    <submittedName>
        <fullName evidence="1">Uncharacterized protein</fullName>
    </submittedName>
</protein>
<sequence>MSTFTADPSHFSMSGAYYPKGHVFAMFNSAADAQAAVERLAAVHKVGEVRLLPPEAIVQAFAERTESVGGMPSVGREDQFMLRYVELAKEGKPGVLVDVADASTEDLGAAFAATRAVLAYYYRALVIEELVQTSTHAEEAASGKL</sequence>
<keyword evidence="2" id="KW-1185">Reference proteome</keyword>
<name>A0ABW4KSJ9_9BURK</name>
<dbReference type="EMBL" id="JBHUEJ010000019">
    <property type="protein sequence ID" value="MFD1711029.1"/>
    <property type="molecule type" value="Genomic_DNA"/>
</dbReference>
<dbReference type="RefSeq" id="WP_147911471.1">
    <property type="nucleotide sequence ID" value="NZ_JBHUEJ010000019.1"/>
</dbReference>
<reference evidence="2" key="1">
    <citation type="journal article" date="2019" name="Int. J. Syst. Evol. Microbiol.">
        <title>The Global Catalogue of Microorganisms (GCM) 10K type strain sequencing project: providing services to taxonomists for standard genome sequencing and annotation.</title>
        <authorList>
            <consortium name="The Broad Institute Genomics Platform"/>
            <consortium name="The Broad Institute Genome Sequencing Center for Infectious Disease"/>
            <person name="Wu L."/>
            <person name="Ma J."/>
        </authorList>
    </citation>
    <scope>NUCLEOTIDE SEQUENCE [LARGE SCALE GENOMIC DNA]</scope>
    <source>
        <strain evidence="2">LMG 29247</strain>
    </source>
</reference>
<proteinExistence type="predicted"/>
<gene>
    <name evidence="1" type="ORF">ACFSF0_10455</name>
</gene>
<accession>A0ABW4KSJ9</accession>
<dbReference type="Proteomes" id="UP001597304">
    <property type="component" value="Unassembled WGS sequence"/>
</dbReference>